<dbReference type="KEGG" id="npz:ACX27_20795"/>
<dbReference type="Proteomes" id="UP000062645">
    <property type="component" value="Chromosome"/>
</dbReference>
<dbReference type="STRING" id="224013.ACX27_20795"/>
<dbReference type="AlphaFoldDB" id="A0A0M3V631"/>
<gene>
    <name evidence="1" type="ORF">ACX27_20795</name>
</gene>
<evidence type="ECO:0000313" key="2">
    <source>
        <dbReference type="Proteomes" id="UP000062645"/>
    </source>
</evidence>
<dbReference type="OrthoDB" id="573173at2"/>
<reference evidence="1 2" key="2">
    <citation type="journal article" date="2016" name="Genome Announc.">
        <title>Draft Genome Sequence of the N2-Fixing Cyanobacterium Nostoc piscinale CENA21, Isolated from the Brazilian Amazon Floodplain.</title>
        <authorList>
            <person name="Leao T."/>
            <person name="Guimaraes P.I."/>
            <person name="de Melo A.G."/>
            <person name="Ramos R.T."/>
            <person name="Leao P.N."/>
            <person name="Silva A."/>
            <person name="Fiore M.F."/>
            <person name="Schneider M.P."/>
        </authorList>
    </citation>
    <scope>NUCLEOTIDE SEQUENCE [LARGE SCALE GENOMIC DNA]</scope>
    <source>
        <strain evidence="1 2">CENA21</strain>
    </source>
</reference>
<reference evidence="2" key="1">
    <citation type="submission" date="2015-07" db="EMBL/GenBank/DDBJ databases">
        <title>Genome Of Nitrogen-Fixing Cyanobacterium Nostoc piscinale CENA21 From Solimoes/Amazon River Floodplain Sediments And Comparative Genomics To Uncover Biosynthetic Natural Products Potential.</title>
        <authorList>
            <person name="Leao T.F."/>
            <person name="Leao P.N."/>
            <person name="Guimaraes P.I."/>
            <person name="de Melo A.G.C."/>
            <person name="Ramos R.T.J."/>
            <person name="Silva A."/>
            <person name="Fiore M.F."/>
            <person name="Schneider M.P.C."/>
        </authorList>
    </citation>
    <scope>NUCLEOTIDE SEQUENCE [LARGE SCALE GENOMIC DNA]</scope>
    <source>
        <strain evidence="2">CENA21</strain>
    </source>
</reference>
<proteinExistence type="predicted"/>
<sequence>MSHPTLSNQEVARRGKELYEESIRAKVETQENIGKIISINVETGDYEIGDDLVETSLRLKSKQPNAALWGERIGYDAVYAVGGTLLRTAQ</sequence>
<dbReference type="RefSeq" id="WP_062295263.1">
    <property type="nucleotide sequence ID" value="NZ_CP012036.1"/>
</dbReference>
<name>A0A0M3V631_9NOSO</name>
<evidence type="ECO:0000313" key="1">
    <source>
        <dbReference type="EMBL" id="ALF54717.1"/>
    </source>
</evidence>
<keyword evidence="2" id="KW-1185">Reference proteome</keyword>
<dbReference type="PATRIC" id="fig|224013.5.peg.4982"/>
<accession>A0A0M3V631</accession>
<organism evidence="1 2">
    <name type="scientific">Nostoc piscinale CENA21</name>
    <dbReference type="NCBI Taxonomy" id="224013"/>
    <lineage>
        <taxon>Bacteria</taxon>
        <taxon>Bacillati</taxon>
        <taxon>Cyanobacteriota</taxon>
        <taxon>Cyanophyceae</taxon>
        <taxon>Nostocales</taxon>
        <taxon>Nostocaceae</taxon>
        <taxon>Nostoc</taxon>
    </lineage>
</organism>
<dbReference type="EMBL" id="CP012036">
    <property type="protein sequence ID" value="ALF54717.1"/>
    <property type="molecule type" value="Genomic_DNA"/>
</dbReference>
<protein>
    <submittedName>
        <fullName evidence="1">Uncharacterized protein</fullName>
    </submittedName>
</protein>